<sequence>MAIAHLNLRLDNVIFDQHRNIRLIGLSRSFCYFNLDQEKFVKAKRVAPTVVYDHLPPECFDDDDFEPCRADVWSFGLLIYEAVTRTNPRKQHQQQQDNKTSRASRT</sequence>
<dbReference type="InterPro" id="IPR011009">
    <property type="entry name" value="Kinase-like_dom_sf"/>
</dbReference>
<evidence type="ECO:0000313" key="4">
    <source>
        <dbReference type="Proteomes" id="UP000194236"/>
    </source>
</evidence>
<feature type="region of interest" description="Disordered" evidence="1">
    <location>
        <begin position="86"/>
        <end position="106"/>
    </location>
</feature>
<dbReference type="Pfam" id="PF00069">
    <property type="entry name" value="Pkinase"/>
    <property type="match status" value="1"/>
</dbReference>
<name>A0A1Y3B9K7_EURMA</name>
<keyword evidence="3" id="KW-0808">Transferase</keyword>
<accession>A0A1Y3B9K7</accession>
<keyword evidence="4" id="KW-1185">Reference proteome</keyword>
<dbReference type="InterPro" id="IPR000719">
    <property type="entry name" value="Prot_kinase_dom"/>
</dbReference>
<dbReference type="GO" id="GO:0005524">
    <property type="term" value="F:ATP binding"/>
    <property type="evidence" value="ECO:0007669"/>
    <property type="project" value="InterPro"/>
</dbReference>
<keyword evidence="3" id="KW-0418">Kinase</keyword>
<organism evidence="3 4">
    <name type="scientific">Euroglyphus maynei</name>
    <name type="common">Mayne's house dust mite</name>
    <dbReference type="NCBI Taxonomy" id="6958"/>
    <lineage>
        <taxon>Eukaryota</taxon>
        <taxon>Metazoa</taxon>
        <taxon>Ecdysozoa</taxon>
        <taxon>Arthropoda</taxon>
        <taxon>Chelicerata</taxon>
        <taxon>Arachnida</taxon>
        <taxon>Acari</taxon>
        <taxon>Acariformes</taxon>
        <taxon>Sarcoptiformes</taxon>
        <taxon>Astigmata</taxon>
        <taxon>Psoroptidia</taxon>
        <taxon>Analgoidea</taxon>
        <taxon>Pyroglyphidae</taxon>
        <taxon>Pyroglyphinae</taxon>
        <taxon>Euroglyphus</taxon>
    </lineage>
</organism>
<evidence type="ECO:0000313" key="3">
    <source>
        <dbReference type="EMBL" id="OTF77549.1"/>
    </source>
</evidence>
<dbReference type="PROSITE" id="PS50011">
    <property type="entry name" value="PROTEIN_KINASE_DOM"/>
    <property type="match status" value="1"/>
</dbReference>
<evidence type="ECO:0000259" key="2">
    <source>
        <dbReference type="PROSITE" id="PS50011"/>
    </source>
</evidence>
<feature type="domain" description="Protein kinase" evidence="2">
    <location>
        <begin position="1"/>
        <end position="106"/>
    </location>
</feature>
<comment type="caution">
    <text evidence="3">The sequence shown here is derived from an EMBL/GenBank/DDBJ whole genome shotgun (WGS) entry which is preliminary data.</text>
</comment>
<protein>
    <submittedName>
        <fullName evidence="3">Kinase-like protein</fullName>
    </submittedName>
</protein>
<dbReference type="PANTHER" id="PTHR24362:SF309">
    <property type="entry name" value="PROTEIN KINASE DOMAIN-CONTAINING PROTEIN"/>
    <property type="match status" value="1"/>
</dbReference>
<evidence type="ECO:0000256" key="1">
    <source>
        <dbReference type="SAM" id="MobiDB-lite"/>
    </source>
</evidence>
<dbReference type="GO" id="GO:0004672">
    <property type="term" value="F:protein kinase activity"/>
    <property type="evidence" value="ECO:0007669"/>
    <property type="project" value="InterPro"/>
</dbReference>
<feature type="non-terminal residue" evidence="3">
    <location>
        <position position="106"/>
    </location>
</feature>
<dbReference type="Gene3D" id="1.10.510.10">
    <property type="entry name" value="Transferase(Phosphotransferase) domain 1"/>
    <property type="match status" value="1"/>
</dbReference>
<dbReference type="AlphaFoldDB" id="A0A1Y3B9K7"/>
<reference evidence="3 4" key="1">
    <citation type="submission" date="2017-03" db="EMBL/GenBank/DDBJ databases">
        <title>Genome Survey of Euroglyphus maynei.</title>
        <authorList>
            <person name="Arlian L.G."/>
            <person name="Morgan M.S."/>
            <person name="Rider S.D."/>
        </authorList>
    </citation>
    <scope>NUCLEOTIDE SEQUENCE [LARGE SCALE GENOMIC DNA]</scope>
    <source>
        <strain evidence="3">Arlian Lab</strain>
        <tissue evidence="3">Whole body</tissue>
    </source>
</reference>
<dbReference type="EMBL" id="MUJZ01032087">
    <property type="protein sequence ID" value="OTF77549.1"/>
    <property type="molecule type" value="Genomic_DNA"/>
</dbReference>
<dbReference type="OrthoDB" id="1668230at2759"/>
<dbReference type="PANTHER" id="PTHR24362">
    <property type="entry name" value="SERINE/THREONINE-PROTEIN KINASE NEK"/>
    <property type="match status" value="1"/>
</dbReference>
<dbReference type="SUPFAM" id="SSF56112">
    <property type="entry name" value="Protein kinase-like (PK-like)"/>
    <property type="match status" value="1"/>
</dbReference>
<proteinExistence type="predicted"/>
<feature type="compositionally biased region" description="Polar residues" evidence="1">
    <location>
        <begin position="93"/>
        <end position="106"/>
    </location>
</feature>
<dbReference type="Proteomes" id="UP000194236">
    <property type="component" value="Unassembled WGS sequence"/>
</dbReference>
<gene>
    <name evidence="3" type="ORF">BLA29_013950</name>
</gene>